<feature type="region of interest" description="Disordered" evidence="1">
    <location>
        <begin position="1"/>
        <end position="42"/>
    </location>
</feature>
<sequence>MNTKSSDASTMNIENSAADSTFSRTPPKQSLPPTPPRTDERKQSLAINSVQDLRRYWNNRKADEEEIVWIQRSKGFNPHQHLDEIENLFRRFDCYPTAICVRMPSPIHELVIRALEREFTIKQFLLGGACSDIKLGGSSRVSLNKEKESRQPDIQFRHKLEKYPRVIIEVANTQTQKELEALAYDYILKSDGEIKSVYGIDLNPLGKASTVSRWCARVTPSDDLEYDKEVRVKKTLYKSFQAADGKPTNQDDIFNAYKEAQEMETQTEVEVEAQPPAKRVKRIGRTPSPIEELKSEDEAKFRTAEEAAAKSAKDSDFEPSDDESSQQS</sequence>
<organism evidence="2 3">
    <name type="scientific">Metarhizium rileyi (strain RCEF 4871)</name>
    <name type="common">Nomuraea rileyi</name>
    <dbReference type="NCBI Taxonomy" id="1649241"/>
    <lineage>
        <taxon>Eukaryota</taxon>
        <taxon>Fungi</taxon>
        <taxon>Dikarya</taxon>
        <taxon>Ascomycota</taxon>
        <taxon>Pezizomycotina</taxon>
        <taxon>Sordariomycetes</taxon>
        <taxon>Hypocreomycetidae</taxon>
        <taxon>Hypocreales</taxon>
        <taxon>Clavicipitaceae</taxon>
        <taxon>Metarhizium</taxon>
    </lineage>
</organism>
<feature type="compositionally biased region" description="Acidic residues" evidence="1">
    <location>
        <begin position="317"/>
        <end position="328"/>
    </location>
</feature>
<feature type="compositionally biased region" description="Polar residues" evidence="1">
    <location>
        <begin position="1"/>
        <end position="24"/>
    </location>
</feature>
<protein>
    <recommendedName>
        <fullName evidence="4">Restriction endonuclease domain-containing protein</fullName>
    </recommendedName>
</protein>
<evidence type="ECO:0008006" key="4">
    <source>
        <dbReference type="Google" id="ProtNLM"/>
    </source>
</evidence>
<dbReference type="AlphaFoldDB" id="A0A5C6G292"/>
<proteinExistence type="predicted"/>
<accession>A0A5C6G292</accession>
<evidence type="ECO:0000313" key="3">
    <source>
        <dbReference type="Proteomes" id="UP000317257"/>
    </source>
</evidence>
<gene>
    <name evidence="2" type="ORF">ED733_000148</name>
</gene>
<dbReference type="EMBL" id="SBHS01000128">
    <property type="protein sequence ID" value="TWU70381.1"/>
    <property type="molecule type" value="Genomic_DNA"/>
</dbReference>
<name>A0A5C6G292_METRR</name>
<dbReference type="Proteomes" id="UP000317257">
    <property type="component" value="Unassembled WGS sequence"/>
</dbReference>
<feature type="region of interest" description="Disordered" evidence="1">
    <location>
        <begin position="267"/>
        <end position="328"/>
    </location>
</feature>
<comment type="caution">
    <text evidence="2">The sequence shown here is derived from an EMBL/GenBank/DDBJ whole genome shotgun (WGS) entry which is preliminary data.</text>
</comment>
<evidence type="ECO:0000313" key="2">
    <source>
        <dbReference type="EMBL" id="TWU70381.1"/>
    </source>
</evidence>
<feature type="compositionally biased region" description="Basic and acidic residues" evidence="1">
    <location>
        <begin position="291"/>
        <end position="316"/>
    </location>
</feature>
<evidence type="ECO:0000256" key="1">
    <source>
        <dbReference type="SAM" id="MobiDB-lite"/>
    </source>
</evidence>
<reference evidence="3" key="1">
    <citation type="submission" date="2018-12" db="EMBL/GenBank/DDBJ databases">
        <title>The complete genome of Metarhizium rileyi, a key fungal pathogen of Lepidoptera.</title>
        <authorList>
            <person name="Binneck E."/>
            <person name="Lastra C.C.L."/>
            <person name="Sosa-Gomez D.R."/>
        </authorList>
    </citation>
    <scope>NUCLEOTIDE SEQUENCE [LARGE SCALE GENOMIC DNA]</scope>
    <source>
        <strain evidence="3">Cep018-CH2</strain>
    </source>
</reference>